<dbReference type="CDD" id="cd22160">
    <property type="entry name" value="F-box_AtFBL13-like"/>
    <property type="match status" value="1"/>
</dbReference>
<dbReference type="InterPro" id="IPR055357">
    <property type="entry name" value="LRR_At1g61320_AtMIF1"/>
</dbReference>
<evidence type="ECO:0000313" key="3">
    <source>
        <dbReference type="Proteomes" id="UP000257109"/>
    </source>
</evidence>
<proteinExistence type="predicted"/>
<dbReference type="Pfam" id="PF23622">
    <property type="entry name" value="LRR_At1g61320_AtMIF1"/>
    <property type="match status" value="1"/>
</dbReference>
<dbReference type="PANTHER" id="PTHR34145:SF28">
    <property type="entry name" value="F-BOX DOMAIN-CONTAINING PROTEIN"/>
    <property type="match status" value="1"/>
</dbReference>
<dbReference type="OrthoDB" id="594804at2759"/>
<dbReference type="Pfam" id="PF00646">
    <property type="entry name" value="F-box"/>
    <property type="match status" value="1"/>
</dbReference>
<dbReference type="InterPro" id="IPR053772">
    <property type="entry name" value="At1g61320/At1g61330-like"/>
</dbReference>
<gene>
    <name evidence="2" type="ORF">CR513_35722</name>
</gene>
<dbReference type="EMBL" id="QJKJ01007379">
    <property type="protein sequence ID" value="RDX83361.1"/>
    <property type="molecule type" value="Genomic_DNA"/>
</dbReference>
<protein>
    <submittedName>
        <fullName evidence="2">F-box/FBD/LRR-repeat protein</fullName>
    </submittedName>
</protein>
<dbReference type="InterPro" id="IPR036047">
    <property type="entry name" value="F-box-like_dom_sf"/>
</dbReference>
<dbReference type="Gene3D" id="1.20.1280.50">
    <property type="match status" value="1"/>
</dbReference>
<dbReference type="Gene3D" id="3.80.10.10">
    <property type="entry name" value="Ribonuclease Inhibitor"/>
    <property type="match status" value="1"/>
</dbReference>
<accession>A0A371FYL4</accession>
<dbReference type="InterPro" id="IPR032675">
    <property type="entry name" value="LRR_dom_sf"/>
</dbReference>
<feature type="non-terminal residue" evidence="2">
    <location>
        <position position="1"/>
    </location>
</feature>
<evidence type="ECO:0000313" key="2">
    <source>
        <dbReference type="EMBL" id="RDX83361.1"/>
    </source>
</evidence>
<dbReference type="PROSITE" id="PS50181">
    <property type="entry name" value="FBOX"/>
    <property type="match status" value="1"/>
</dbReference>
<dbReference type="Proteomes" id="UP000257109">
    <property type="component" value="Unassembled WGS sequence"/>
</dbReference>
<name>A0A371FYL4_MUCPR</name>
<dbReference type="PANTHER" id="PTHR34145">
    <property type="entry name" value="OS02G0105600 PROTEIN"/>
    <property type="match status" value="1"/>
</dbReference>
<dbReference type="InterPro" id="IPR001810">
    <property type="entry name" value="F-box_dom"/>
</dbReference>
<keyword evidence="3" id="KW-1185">Reference proteome</keyword>
<reference evidence="2" key="1">
    <citation type="submission" date="2018-05" db="EMBL/GenBank/DDBJ databases">
        <title>Draft genome of Mucuna pruriens seed.</title>
        <authorList>
            <person name="Nnadi N.E."/>
            <person name="Vos R."/>
            <person name="Hasami M.H."/>
            <person name="Devisetty U.K."/>
            <person name="Aguiy J.C."/>
        </authorList>
    </citation>
    <scope>NUCLEOTIDE SEQUENCE [LARGE SCALE GENOMIC DNA]</scope>
    <source>
        <strain evidence="2">JCA_2017</strain>
    </source>
</reference>
<feature type="domain" description="F-box" evidence="1">
    <location>
        <begin position="17"/>
        <end position="65"/>
    </location>
</feature>
<dbReference type="SUPFAM" id="SSF81383">
    <property type="entry name" value="F-box domain"/>
    <property type="match status" value="1"/>
</dbReference>
<comment type="caution">
    <text evidence="2">The sequence shown here is derived from an EMBL/GenBank/DDBJ whole genome shotgun (WGS) entry which is preliminary data.</text>
</comment>
<dbReference type="STRING" id="157652.A0A371FYL4"/>
<organism evidence="2 3">
    <name type="scientific">Mucuna pruriens</name>
    <name type="common">Velvet bean</name>
    <name type="synonym">Dolichos pruriens</name>
    <dbReference type="NCBI Taxonomy" id="157652"/>
    <lineage>
        <taxon>Eukaryota</taxon>
        <taxon>Viridiplantae</taxon>
        <taxon>Streptophyta</taxon>
        <taxon>Embryophyta</taxon>
        <taxon>Tracheophyta</taxon>
        <taxon>Spermatophyta</taxon>
        <taxon>Magnoliopsida</taxon>
        <taxon>eudicotyledons</taxon>
        <taxon>Gunneridae</taxon>
        <taxon>Pentapetalae</taxon>
        <taxon>rosids</taxon>
        <taxon>fabids</taxon>
        <taxon>Fabales</taxon>
        <taxon>Fabaceae</taxon>
        <taxon>Papilionoideae</taxon>
        <taxon>50 kb inversion clade</taxon>
        <taxon>NPAAA clade</taxon>
        <taxon>indigoferoid/millettioid clade</taxon>
        <taxon>Phaseoleae</taxon>
        <taxon>Mucuna</taxon>
    </lineage>
</organism>
<dbReference type="AlphaFoldDB" id="A0A371FYL4"/>
<dbReference type="InterPro" id="IPR053781">
    <property type="entry name" value="F-box_AtFBL13-like"/>
</dbReference>
<evidence type="ECO:0000259" key="1">
    <source>
        <dbReference type="PROSITE" id="PS50181"/>
    </source>
</evidence>
<dbReference type="SUPFAM" id="SSF52047">
    <property type="entry name" value="RNI-like"/>
    <property type="match status" value="1"/>
</dbReference>
<sequence>MKNQKRKKQRVLKCNKDDYISKLPNDILCKILSSLTVKEAVKTSVLSSKWKHLYANPINLTFDEVNMLKRDHFASNVWHYQSEVLRFIFKYNRTLAFVSNVNQYLSHVGQVQKIDKLNVCFTFCHNGYNTTDLDQWIRLAIKGNVEEIDLCLMEEEHLSPPYDVYVFPCDVVGNEGGCAGAGASGFKSYLKHLRLAHCVLAPHKHYNTGFSTLTTMELFKVDLKSEEHIQFLLSSCNNLEWLGLSKCYNMENLRIEHPFCQKLKFLNVNFCQQLKALVLHSASLETLEYVGEKVEFSFDAPRLTTFYSRVSDSTACHREVWPVCRLPYDLPQLETLIMECNCSMGEVMTRRLHTFTFPRLRHLEIIEVARFRQDPWWVAKILELCPILGRLELHLRSYFCIDEETRKSDGHPRCPHNHLKEVVITGFRGHSSEIEIAILLLRNGIALEKMTIDPRSKSYRGNGKWDHSEACENWNREVRQMVHKLLKQEANSAVELLIK</sequence>